<dbReference type="GO" id="GO:0016787">
    <property type="term" value="F:hydrolase activity"/>
    <property type="evidence" value="ECO:0007669"/>
    <property type="project" value="InterPro"/>
</dbReference>
<proteinExistence type="inferred from homology"/>
<feature type="domain" description="Amidohydrolase-related" evidence="2">
    <location>
        <begin position="5"/>
        <end position="246"/>
    </location>
</feature>
<dbReference type="PANTHER" id="PTHR43569">
    <property type="entry name" value="AMIDOHYDROLASE"/>
    <property type="match status" value="1"/>
</dbReference>
<dbReference type="SUPFAM" id="SSF51556">
    <property type="entry name" value="Metallo-dependent hydrolases"/>
    <property type="match status" value="1"/>
</dbReference>
<reference evidence="3 4" key="1">
    <citation type="submission" date="2016-11" db="EMBL/GenBank/DDBJ databases">
        <authorList>
            <person name="Jaros S."/>
            <person name="Januszkiewicz K."/>
            <person name="Wedrychowicz H."/>
        </authorList>
    </citation>
    <scope>NUCLEOTIDE SEQUENCE [LARGE SCALE GENOMIC DNA]</scope>
    <source>
        <strain evidence="3 4">ATCC 23634</strain>
    </source>
</reference>
<gene>
    <name evidence="3" type="ORF">SAMN02983003_0026</name>
</gene>
<sequence length="271" mass="29387">MSRFDTHVHLWRRGDGHPVRIRSRVPELDADFDMHALRPLLASAEISRLILVSAAQIEAEPAGLLIVAEAHRDVVAGVIGWLDLAVPDFEARLAAACTNPLWLGLRLPVVLEDAETWVAQPGLDDALAALADVGAVIQVLVAPHQIATVATVLERHTGLRIVIDHVANPDLTHPGDPVWHEGIARLARLPNAFAKLSMLWLPGQTLPDEAALAAIFAHVARQFGHHRLLAASNWPVSAPGFAYRDVFATIERLTGLDAGRFAANAEAIYTR</sequence>
<dbReference type="OrthoDB" id="9787654at2"/>
<dbReference type="InterPro" id="IPR032466">
    <property type="entry name" value="Metal_Hydrolase"/>
</dbReference>
<name>A0A1K2HS55_9HYPH</name>
<dbReference type="PANTHER" id="PTHR43569:SF2">
    <property type="entry name" value="AMIDOHYDROLASE-RELATED DOMAIN-CONTAINING PROTEIN"/>
    <property type="match status" value="1"/>
</dbReference>
<accession>A0A1K2HS55</accession>
<dbReference type="Proteomes" id="UP000183447">
    <property type="component" value="Unassembled WGS sequence"/>
</dbReference>
<comment type="similarity">
    <text evidence="1">Belongs to the metallo-dependent hydrolases superfamily.</text>
</comment>
<dbReference type="InterPro" id="IPR052350">
    <property type="entry name" value="Metallo-dep_Lactonases"/>
</dbReference>
<dbReference type="InterPro" id="IPR006680">
    <property type="entry name" value="Amidohydro-rel"/>
</dbReference>
<dbReference type="RefSeq" id="WP_072338412.1">
    <property type="nucleotide sequence ID" value="NZ_FPKU01000001.1"/>
</dbReference>
<protein>
    <submittedName>
        <fullName evidence="3">L-fuconolactonase</fullName>
    </submittedName>
</protein>
<evidence type="ECO:0000259" key="2">
    <source>
        <dbReference type="Pfam" id="PF04909"/>
    </source>
</evidence>
<dbReference type="STRING" id="665118.SAMN02983003_0026"/>
<dbReference type="Pfam" id="PF04909">
    <property type="entry name" value="Amidohydro_2"/>
    <property type="match status" value="1"/>
</dbReference>
<organism evidence="3 4">
    <name type="scientific">Devosia enhydra</name>
    <dbReference type="NCBI Taxonomy" id="665118"/>
    <lineage>
        <taxon>Bacteria</taxon>
        <taxon>Pseudomonadati</taxon>
        <taxon>Pseudomonadota</taxon>
        <taxon>Alphaproteobacteria</taxon>
        <taxon>Hyphomicrobiales</taxon>
        <taxon>Devosiaceae</taxon>
        <taxon>Devosia</taxon>
    </lineage>
</organism>
<evidence type="ECO:0000313" key="4">
    <source>
        <dbReference type="Proteomes" id="UP000183447"/>
    </source>
</evidence>
<keyword evidence="4" id="KW-1185">Reference proteome</keyword>
<evidence type="ECO:0000256" key="1">
    <source>
        <dbReference type="ARBA" id="ARBA00038310"/>
    </source>
</evidence>
<evidence type="ECO:0000313" key="3">
    <source>
        <dbReference type="EMBL" id="SFZ80609.1"/>
    </source>
</evidence>
<dbReference type="AlphaFoldDB" id="A0A1K2HS55"/>
<dbReference type="Gene3D" id="3.20.20.140">
    <property type="entry name" value="Metal-dependent hydrolases"/>
    <property type="match status" value="1"/>
</dbReference>
<dbReference type="EMBL" id="FPKU01000001">
    <property type="protein sequence ID" value="SFZ80609.1"/>
    <property type="molecule type" value="Genomic_DNA"/>
</dbReference>